<dbReference type="EMBL" id="JBGBPQ010000008">
    <property type="protein sequence ID" value="KAL1521087.1"/>
    <property type="molecule type" value="Genomic_DNA"/>
</dbReference>
<reference evidence="1 2" key="1">
    <citation type="journal article" date="2024" name="Science">
        <title>Giant polyketide synthase enzymes in the biosynthesis of giant marine polyether toxins.</title>
        <authorList>
            <person name="Fallon T.R."/>
            <person name="Shende V.V."/>
            <person name="Wierzbicki I.H."/>
            <person name="Pendleton A.L."/>
            <person name="Watervoot N.F."/>
            <person name="Auber R.P."/>
            <person name="Gonzalez D.J."/>
            <person name="Wisecaver J.H."/>
            <person name="Moore B.S."/>
        </authorList>
    </citation>
    <scope>NUCLEOTIDE SEQUENCE [LARGE SCALE GENOMIC DNA]</scope>
    <source>
        <strain evidence="1 2">12B1</strain>
    </source>
</reference>
<sequence>MAARSGQRLFEALTEEQVSHSPRPHIQLWGTLLVSWLEVLRWCFESLPESEQSEKQSMRDPLLRSLHSRVHDAECTCDITTQVPGGAHRWFGFVKVQFVADRTVR</sequence>
<comment type="caution">
    <text evidence="1">The sequence shown here is derived from an EMBL/GenBank/DDBJ whole genome shotgun (WGS) entry which is preliminary data.</text>
</comment>
<proteinExistence type="predicted"/>
<accession>A0AB34JJN4</accession>
<gene>
    <name evidence="1" type="ORF">AB1Y20_022641</name>
</gene>
<evidence type="ECO:0000313" key="1">
    <source>
        <dbReference type="EMBL" id="KAL1521087.1"/>
    </source>
</evidence>
<protein>
    <submittedName>
        <fullName evidence="1">Uncharacterized protein</fullName>
    </submittedName>
</protein>
<dbReference type="Proteomes" id="UP001515480">
    <property type="component" value="Unassembled WGS sequence"/>
</dbReference>
<dbReference type="AlphaFoldDB" id="A0AB34JJN4"/>
<evidence type="ECO:0000313" key="2">
    <source>
        <dbReference type="Proteomes" id="UP001515480"/>
    </source>
</evidence>
<keyword evidence="2" id="KW-1185">Reference proteome</keyword>
<name>A0AB34JJN4_PRYPA</name>
<organism evidence="1 2">
    <name type="scientific">Prymnesium parvum</name>
    <name type="common">Toxic golden alga</name>
    <dbReference type="NCBI Taxonomy" id="97485"/>
    <lineage>
        <taxon>Eukaryota</taxon>
        <taxon>Haptista</taxon>
        <taxon>Haptophyta</taxon>
        <taxon>Prymnesiophyceae</taxon>
        <taxon>Prymnesiales</taxon>
        <taxon>Prymnesiaceae</taxon>
        <taxon>Prymnesium</taxon>
    </lineage>
</organism>